<organism evidence="3">
    <name type="scientific">Pseudogemmatithrix spongiicola</name>
    <dbReference type="NCBI Taxonomy" id="3062599"/>
    <lineage>
        <taxon>Bacteria</taxon>
        <taxon>Pseudomonadati</taxon>
        <taxon>Gemmatimonadota</taxon>
        <taxon>Gemmatimonadia</taxon>
        <taxon>Gemmatimonadales</taxon>
        <taxon>Gemmatimonadaceae</taxon>
        <taxon>Pseudogemmatithrix</taxon>
    </lineage>
</organism>
<sequence length="346" mass="36290">MLIAAPLGAQQGRISADTDVRSAPNGTVVGQLRAGTTWATGATRGGFTAVTIEAWVDASRFGAGRDSFPVTIGGSANLRIREQPSLDGRILGSFRAGAGMTILQRRDTWARIKREVWVPSAAISVQTATRPATPTPAPRPPAARAAAASEPQATATTQQPAAAGQPTTAQVETAPASGAAGSLRTDREVPLRVGPNGQVLAMLDSGVVVSPQARDRGWVRVRIDGWVPESYFVPADTSFGATLSAADLRADPEGHRGKLVRWRVQVVGMQTADPLRRDMRPNEPFLLAIGPAGEDATIYVTVPPSLMNEARAIPTLANVILTARVRTGRSNPTGAPILELVSIAQP</sequence>
<feature type="domain" description="SH3b" evidence="2">
    <location>
        <begin position="77"/>
        <end position="123"/>
    </location>
</feature>
<evidence type="ECO:0000313" key="4">
    <source>
        <dbReference type="EMBL" id="WKW15869.1"/>
    </source>
</evidence>
<dbReference type="AlphaFoldDB" id="A0AA49JW81"/>
<protein>
    <recommendedName>
        <fullName evidence="2">SH3b domain-containing protein</fullName>
    </recommendedName>
</protein>
<name>A0AA49JW81_9BACT</name>
<feature type="region of interest" description="Disordered" evidence="1">
    <location>
        <begin position="126"/>
        <end position="189"/>
    </location>
</feature>
<dbReference type="EMBL" id="CP130613">
    <property type="protein sequence ID" value="WKW15869.1"/>
    <property type="molecule type" value="Genomic_DNA"/>
</dbReference>
<dbReference type="Proteomes" id="UP001229955">
    <property type="component" value="Chromosome"/>
</dbReference>
<keyword evidence="5" id="KW-1185">Reference proteome</keyword>
<evidence type="ECO:0000313" key="5">
    <source>
        <dbReference type="Proteomes" id="UP001229955"/>
    </source>
</evidence>
<accession>A0AA49JW81</accession>
<dbReference type="Pfam" id="PF08239">
    <property type="entry name" value="SH3_3"/>
    <property type="match status" value="1"/>
</dbReference>
<evidence type="ECO:0000313" key="3">
    <source>
        <dbReference type="EMBL" id="WKW12962.1"/>
    </source>
</evidence>
<evidence type="ECO:0000259" key="2">
    <source>
        <dbReference type="Pfam" id="PF08239"/>
    </source>
</evidence>
<accession>A0AA49Q8L5</accession>
<dbReference type="EMBL" id="CP130612">
    <property type="protein sequence ID" value="WKW12962.1"/>
    <property type="molecule type" value="Genomic_DNA"/>
</dbReference>
<proteinExistence type="predicted"/>
<dbReference type="InterPro" id="IPR003646">
    <property type="entry name" value="SH3-like_bac-type"/>
</dbReference>
<dbReference type="Gene3D" id="2.30.30.40">
    <property type="entry name" value="SH3 Domains"/>
    <property type="match status" value="1"/>
</dbReference>
<dbReference type="RefSeq" id="WP_367885829.1">
    <property type="nucleotide sequence ID" value="NZ_CP130612.1"/>
</dbReference>
<dbReference type="KEGG" id="pspc:Strain318_002272"/>
<gene>
    <name evidence="3" type="ORF">Strain138_002273</name>
    <name evidence="4" type="ORF">Strain318_002272</name>
</gene>
<evidence type="ECO:0000256" key="1">
    <source>
        <dbReference type="SAM" id="MobiDB-lite"/>
    </source>
</evidence>
<reference evidence="3" key="1">
    <citation type="submission" date="2023-07" db="EMBL/GenBank/DDBJ databases">
        <authorList>
            <person name="Haufschild T."/>
            <person name="Kallscheuer N."/>
            <person name="Hammer J."/>
            <person name="Kohn T."/>
            <person name="Kabuu M."/>
            <person name="Jogler M."/>
            <person name="Wohfarth N."/>
            <person name="Heuer A."/>
            <person name="Rohde M."/>
            <person name="van Teeseling M.C.F."/>
            <person name="Jogler C."/>
        </authorList>
    </citation>
    <scope>NUCLEOTIDE SEQUENCE</scope>
    <source>
        <strain evidence="3">Strain 138</strain>
        <strain evidence="4">Strain 318</strain>
    </source>
</reference>
<feature type="compositionally biased region" description="Low complexity" evidence="1">
    <location>
        <begin position="142"/>
        <end position="170"/>
    </location>
</feature>